<feature type="chain" id="PRO_5044609747" description="Heme utilization protein" evidence="2">
    <location>
        <begin position="26"/>
        <end position="139"/>
    </location>
</feature>
<proteinExistence type="predicted"/>
<feature type="compositionally biased region" description="Polar residues" evidence="1">
    <location>
        <begin position="106"/>
        <end position="115"/>
    </location>
</feature>
<name>A0A4U6BQN6_9BRAD</name>
<evidence type="ECO:0008006" key="7">
    <source>
        <dbReference type="Google" id="ProtNLM"/>
    </source>
</evidence>
<dbReference type="Proteomes" id="UP000521227">
    <property type="component" value="Unassembled WGS sequence"/>
</dbReference>
<evidence type="ECO:0000313" key="3">
    <source>
        <dbReference type="EMBL" id="MBB5053421.1"/>
    </source>
</evidence>
<accession>A0A4U6BQN6</accession>
<comment type="caution">
    <text evidence="4">The sequence shown here is derived from an EMBL/GenBank/DDBJ whole genome shotgun (WGS) entry which is preliminary data.</text>
</comment>
<keyword evidence="5" id="KW-1185">Reference proteome</keyword>
<evidence type="ECO:0000313" key="5">
    <source>
        <dbReference type="Proteomes" id="UP000034832"/>
    </source>
</evidence>
<organism evidence="4 5">
    <name type="scientific">Afipia massiliensis</name>
    <dbReference type="NCBI Taxonomy" id="211460"/>
    <lineage>
        <taxon>Bacteria</taxon>
        <taxon>Pseudomonadati</taxon>
        <taxon>Pseudomonadota</taxon>
        <taxon>Alphaproteobacteria</taxon>
        <taxon>Hyphomicrobiales</taxon>
        <taxon>Nitrobacteraceae</taxon>
        <taxon>Afipia</taxon>
    </lineage>
</organism>
<dbReference type="Proteomes" id="UP000034832">
    <property type="component" value="Unassembled WGS sequence"/>
</dbReference>
<gene>
    <name evidence="3" type="ORF">HNQ36_003412</name>
    <name evidence="4" type="ORF">YH63_007775</name>
</gene>
<evidence type="ECO:0000256" key="2">
    <source>
        <dbReference type="SAM" id="SignalP"/>
    </source>
</evidence>
<reference evidence="3 6" key="2">
    <citation type="submission" date="2020-08" db="EMBL/GenBank/DDBJ databases">
        <title>Genomic Encyclopedia of Type Strains, Phase IV (KMG-IV): sequencing the most valuable type-strain genomes for metagenomic binning, comparative biology and taxonomic classification.</title>
        <authorList>
            <person name="Goeker M."/>
        </authorList>
    </citation>
    <scope>NUCLEOTIDE SEQUENCE [LARGE SCALE GENOMIC DNA]</scope>
    <source>
        <strain evidence="3 6">DSM 17498</strain>
    </source>
</reference>
<evidence type="ECO:0000313" key="6">
    <source>
        <dbReference type="Proteomes" id="UP000521227"/>
    </source>
</evidence>
<evidence type="ECO:0000313" key="4">
    <source>
        <dbReference type="EMBL" id="TKT71318.1"/>
    </source>
</evidence>
<protein>
    <recommendedName>
        <fullName evidence="7">Heme utilization protein</fullName>
    </recommendedName>
</protein>
<feature type="signal peptide" evidence="2">
    <location>
        <begin position="1"/>
        <end position="25"/>
    </location>
</feature>
<evidence type="ECO:0000256" key="1">
    <source>
        <dbReference type="SAM" id="MobiDB-lite"/>
    </source>
</evidence>
<dbReference type="EMBL" id="LBIA02000001">
    <property type="protein sequence ID" value="TKT71318.1"/>
    <property type="molecule type" value="Genomic_DNA"/>
</dbReference>
<dbReference type="RefSeq" id="WP_046828096.1">
    <property type="nucleotide sequence ID" value="NZ_JACHIJ010000004.1"/>
</dbReference>
<feature type="region of interest" description="Disordered" evidence="1">
    <location>
        <begin position="105"/>
        <end position="139"/>
    </location>
</feature>
<dbReference type="EMBL" id="JACHIJ010000004">
    <property type="protein sequence ID" value="MBB5053421.1"/>
    <property type="molecule type" value="Genomic_DNA"/>
</dbReference>
<dbReference type="AlphaFoldDB" id="A0A4U6BQN6"/>
<dbReference type="OrthoDB" id="7933613at2"/>
<sequence length="139" mass="13762">MAVRAKTIALSVNPAARLFALAAFAAAALTAAIVLAGSAKAGSSFDGAWKVTIITQSGNCDPAYSYPVKVVGGRVSYSGDGSFDISGHVGDAGAVSVAIARGDQKASASGKLSANSGSGQWSGKSSSMSCSGRWEATRA</sequence>
<keyword evidence="2" id="KW-0732">Signal</keyword>
<reference evidence="4 5" key="1">
    <citation type="submission" date="2019-04" db="EMBL/GenBank/DDBJ databases">
        <title>Whole genome sequencing of cave bacteria.</title>
        <authorList>
            <person name="Gan H.M."/>
            <person name="Barton H."/>
            <person name="Savka M.A."/>
        </authorList>
    </citation>
    <scope>NUCLEOTIDE SEQUENCE [LARGE SCALE GENOMIC DNA]</scope>
    <source>
        <strain evidence="4 5">LC387</strain>
    </source>
</reference>
<feature type="compositionally biased region" description="Low complexity" evidence="1">
    <location>
        <begin position="116"/>
        <end position="132"/>
    </location>
</feature>